<dbReference type="InterPro" id="IPR035892">
    <property type="entry name" value="C2_domain_sf"/>
</dbReference>
<dbReference type="SMART" id="SM00326">
    <property type="entry name" value="SH3"/>
    <property type="match status" value="2"/>
</dbReference>
<dbReference type="PROSITE" id="PS50004">
    <property type="entry name" value="C2"/>
    <property type="match status" value="1"/>
</dbReference>
<feature type="compositionally biased region" description="Low complexity" evidence="3">
    <location>
        <begin position="477"/>
        <end position="490"/>
    </location>
</feature>
<evidence type="ECO:0000259" key="5">
    <source>
        <dbReference type="PROSITE" id="PS50004"/>
    </source>
</evidence>
<evidence type="ECO:0000259" key="4">
    <source>
        <dbReference type="PROSITE" id="PS50002"/>
    </source>
</evidence>
<dbReference type="Pfam" id="PF00018">
    <property type="entry name" value="SH3_1"/>
    <property type="match status" value="1"/>
</dbReference>
<keyword evidence="1 2" id="KW-0728">SH3 domain</keyword>
<dbReference type="InterPro" id="IPR036028">
    <property type="entry name" value="SH3-like_dom_sf"/>
</dbReference>
<dbReference type="Pfam" id="PF00168">
    <property type="entry name" value="C2"/>
    <property type="match status" value="1"/>
</dbReference>
<accession>L8HFD8</accession>
<dbReference type="OrthoDB" id="5971719at2759"/>
<dbReference type="PRINTS" id="PR00452">
    <property type="entry name" value="SH3DOMAIN"/>
</dbReference>
<feature type="region of interest" description="Disordered" evidence="3">
    <location>
        <begin position="460"/>
        <end position="590"/>
    </location>
</feature>
<feature type="compositionally biased region" description="Low complexity" evidence="3">
    <location>
        <begin position="516"/>
        <end position="590"/>
    </location>
</feature>
<feature type="domain" description="SH3" evidence="4">
    <location>
        <begin position="1"/>
        <end position="59"/>
    </location>
</feature>
<feature type="domain" description="C2" evidence="5">
    <location>
        <begin position="211"/>
        <end position="333"/>
    </location>
</feature>
<dbReference type="CDD" id="cd00174">
    <property type="entry name" value="SH3"/>
    <property type="match status" value="1"/>
</dbReference>
<dbReference type="AlphaFoldDB" id="L8HFD8"/>
<protein>
    <submittedName>
        <fullName evidence="6">SH3 domain containing protein</fullName>
    </submittedName>
</protein>
<dbReference type="RefSeq" id="XP_004353413.1">
    <property type="nucleotide sequence ID" value="XM_004353361.1"/>
</dbReference>
<dbReference type="SUPFAM" id="SSF49562">
    <property type="entry name" value="C2 domain (Calcium/lipid-binding domain, CaLB)"/>
    <property type="match status" value="1"/>
</dbReference>
<reference evidence="6 7" key="1">
    <citation type="journal article" date="2013" name="Genome Biol.">
        <title>Genome of Acanthamoeba castellanii highlights extensive lateral gene transfer and early evolution of tyrosine kinase signaling.</title>
        <authorList>
            <person name="Clarke M."/>
            <person name="Lohan A.J."/>
            <person name="Liu B."/>
            <person name="Lagkouvardos I."/>
            <person name="Roy S."/>
            <person name="Zafar N."/>
            <person name="Bertelli C."/>
            <person name="Schilde C."/>
            <person name="Kianianmomeni A."/>
            <person name="Burglin T.R."/>
            <person name="Frech C."/>
            <person name="Turcotte B."/>
            <person name="Kopec K.O."/>
            <person name="Synnott J.M."/>
            <person name="Choo C."/>
            <person name="Paponov I."/>
            <person name="Finkler A."/>
            <person name="Soon Heng Tan C."/>
            <person name="Hutchins A.P."/>
            <person name="Weinmeier T."/>
            <person name="Rattei T."/>
            <person name="Chu J.S."/>
            <person name="Gimenez G."/>
            <person name="Irimia M."/>
            <person name="Rigden D.J."/>
            <person name="Fitzpatrick D.A."/>
            <person name="Lorenzo-Morales J."/>
            <person name="Bateman A."/>
            <person name="Chiu C.H."/>
            <person name="Tang P."/>
            <person name="Hegemann P."/>
            <person name="Fromm H."/>
            <person name="Raoult D."/>
            <person name="Greub G."/>
            <person name="Miranda-Saavedra D."/>
            <person name="Chen N."/>
            <person name="Nash P."/>
            <person name="Ginger M.L."/>
            <person name="Horn M."/>
            <person name="Schaap P."/>
            <person name="Caler L."/>
            <person name="Loftus B."/>
        </authorList>
    </citation>
    <scope>NUCLEOTIDE SEQUENCE [LARGE SCALE GENOMIC DNA]</scope>
    <source>
        <strain evidence="6 7">Neff</strain>
    </source>
</reference>
<evidence type="ECO:0000313" key="7">
    <source>
        <dbReference type="Proteomes" id="UP000011083"/>
    </source>
</evidence>
<gene>
    <name evidence="6" type="ORF">ACA1_074520</name>
</gene>
<dbReference type="PROSITE" id="PS50002">
    <property type="entry name" value="SH3"/>
    <property type="match status" value="2"/>
</dbReference>
<dbReference type="Pfam" id="PF07653">
    <property type="entry name" value="SH3_2"/>
    <property type="match status" value="1"/>
</dbReference>
<evidence type="ECO:0000256" key="1">
    <source>
        <dbReference type="ARBA" id="ARBA00022443"/>
    </source>
</evidence>
<feature type="compositionally biased region" description="Pro residues" evidence="3">
    <location>
        <begin position="466"/>
        <end position="476"/>
    </location>
</feature>
<dbReference type="SUPFAM" id="SSF50044">
    <property type="entry name" value="SH3-domain"/>
    <property type="match status" value="2"/>
</dbReference>
<dbReference type="PANTHER" id="PTHR14167:SF116">
    <property type="entry name" value="CAP, ISOFORM AC"/>
    <property type="match status" value="1"/>
</dbReference>
<dbReference type="PANTHER" id="PTHR14167">
    <property type="entry name" value="SH3 DOMAIN-CONTAINING"/>
    <property type="match status" value="1"/>
</dbReference>
<dbReference type="InterPro" id="IPR050384">
    <property type="entry name" value="Endophilin_SH3RF"/>
</dbReference>
<dbReference type="SMART" id="SM00239">
    <property type="entry name" value="C2"/>
    <property type="match status" value="1"/>
</dbReference>
<evidence type="ECO:0000256" key="2">
    <source>
        <dbReference type="PROSITE-ProRule" id="PRU00192"/>
    </source>
</evidence>
<dbReference type="STRING" id="1257118.L8HFD8"/>
<dbReference type="EMBL" id="KB007842">
    <property type="protein sequence ID" value="ELR23885.1"/>
    <property type="molecule type" value="Genomic_DNA"/>
</dbReference>
<dbReference type="CDD" id="cd00030">
    <property type="entry name" value="C2"/>
    <property type="match status" value="1"/>
</dbReference>
<evidence type="ECO:0000313" key="6">
    <source>
        <dbReference type="EMBL" id="ELR23885.1"/>
    </source>
</evidence>
<organism evidence="6 7">
    <name type="scientific">Acanthamoeba castellanii (strain ATCC 30010 / Neff)</name>
    <dbReference type="NCBI Taxonomy" id="1257118"/>
    <lineage>
        <taxon>Eukaryota</taxon>
        <taxon>Amoebozoa</taxon>
        <taxon>Discosea</taxon>
        <taxon>Longamoebia</taxon>
        <taxon>Centramoebida</taxon>
        <taxon>Acanthamoebidae</taxon>
        <taxon>Acanthamoeba</taxon>
    </lineage>
</organism>
<dbReference type="KEGG" id="acan:ACA1_074520"/>
<proteinExistence type="predicted"/>
<feature type="domain" description="SH3" evidence="4">
    <location>
        <begin position="81"/>
        <end position="146"/>
    </location>
</feature>
<name>L8HFD8_ACACF</name>
<dbReference type="GO" id="GO:0005737">
    <property type="term" value="C:cytoplasm"/>
    <property type="evidence" value="ECO:0007669"/>
    <property type="project" value="TreeGrafter"/>
</dbReference>
<dbReference type="InterPro" id="IPR000008">
    <property type="entry name" value="C2_dom"/>
</dbReference>
<dbReference type="InterPro" id="IPR001452">
    <property type="entry name" value="SH3_domain"/>
</dbReference>
<dbReference type="GeneID" id="14924902"/>
<dbReference type="Gene3D" id="2.60.40.150">
    <property type="entry name" value="C2 domain"/>
    <property type="match status" value="1"/>
</dbReference>
<keyword evidence="7" id="KW-1185">Reference proteome</keyword>
<dbReference type="VEuPathDB" id="AmoebaDB:ACA1_074520"/>
<sequence>MEQVRALYDFAPATAQEVGFAKGDVISNVEVVDENWWRGTTPNGSYGLFPCNYVERIVAAAPAPSPVVVTPAAPVAATPKQLNIPVRALWDYVGQTETELSIGKGDTFTVIEKDDEDVWWNGVYMSAGREVKRGWFPASYVEEVTNTVVPKPAPQPVAFSPPVASAASPSASAYSAPSMPAMGGYGAAPTRTTIPIAQPPQQPAFTLPVSPRSEPPPHKEIKKEKIGKDTFAFLEVHVFECTGLLLPKKGASVQIALKEFGKIRKVFQTANIKKTVEPTWNESFQLNIVDPEETDLVVSVLDGKKAVGEIEFPLRSSKRTQFEEVGGWENKWALQGKEAQGTLHLTIKYRDVNSISKPAQFVKDQSVTSTGGAIITSNLSPEWAKVLSAAELPLDGARPAATPQLSNLPWGLVSLSLLMMTGSETQHQTPAPAPVLAAPIHIPQTTPVAAAAAGFNKPVQPAAAFKPPPPAGPRPPVLAAQGSPAGSPQQFRPPPPAGPRPAPLPGREPPPPPVGHPAYAAQQQPQTAYSAPVQQHQQQQQAYAYGQQQQQQQYYDESQQYQEGGYYDESQQYQEGGYYDNGSYNNYQYQ</sequence>
<evidence type="ECO:0000256" key="3">
    <source>
        <dbReference type="SAM" id="MobiDB-lite"/>
    </source>
</evidence>
<dbReference type="Proteomes" id="UP000011083">
    <property type="component" value="Unassembled WGS sequence"/>
</dbReference>
<feature type="compositionally biased region" description="Pro residues" evidence="3">
    <location>
        <begin position="491"/>
        <end position="515"/>
    </location>
</feature>
<dbReference type="Gene3D" id="2.30.30.40">
    <property type="entry name" value="SH3 Domains"/>
    <property type="match status" value="2"/>
</dbReference>